<reference evidence="3" key="1">
    <citation type="journal article" date="2018" name="Nat. Microbiol.">
        <title>Leveraging single-cell genomics to expand the fungal tree of life.</title>
        <authorList>
            <person name="Ahrendt S.R."/>
            <person name="Quandt C.A."/>
            <person name="Ciobanu D."/>
            <person name="Clum A."/>
            <person name="Salamov A."/>
            <person name="Andreopoulos B."/>
            <person name="Cheng J.F."/>
            <person name="Woyke T."/>
            <person name="Pelin A."/>
            <person name="Henrissat B."/>
            <person name="Reynolds N.K."/>
            <person name="Benny G.L."/>
            <person name="Smith M.E."/>
            <person name="James T.Y."/>
            <person name="Grigoriev I.V."/>
        </authorList>
    </citation>
    <scope>NUCLEOTIDE SEQUENCE [LARGE SCALE GENOMIC DNA]</scope>
</reference>
<dbReference type="InterPro" id="IPR052645">
    <property type="entry name" value="Pumilio_domain_protein"/>
</dbReference>
<proteinExistence type="predicted"/>
<dbReference type="GO" id="GO:0000288">
    <property type="term" value="P:nuclear-transcribed mRNA catabolic process, deadenylation-dependent decay"/>
    <property type="evidence" value="ECO:0007669"/>
    <property type="project" value="TreeGrafter"/>
</dbReference>
<name>A0A4P9VY67_9FUNG</name>
<feature type="non-terminal residue" evidence="2">
    <location>
        <position position="294"/>
    </location>
</feature>
<evidence type="ECO:0000256" key="1">
    <source>
        <dbReference type="SAM" id="MobiDB-lite"/>
    </source>
</evidence>
<feature type="region of interest" description="Disordered" evidence="1">
    <location>
        <begin position="125"/>
        <end position="151"/>
    </location>
</feature>
<gene>
    <name evidence="2" type="ORF">BDK51DRAFT_33270</name>
</gene>
<dbReference type="PANTHER" id="PTHR47093:SF1">
    <property type="entry name" value="PROTEIN JSN1-RELATED"/>
    <property type="match status" value="1"/>
</dbReference>
<protein>
    <submittedName>
        <fullName evidence="2">Uncharacterized protein</fullName>
    </submittedName>
</protein>
<evidence type="ECO:0000313" key="3">
    <source>
        <dbReference type="Proteomes" id="UP000269721"/>
    </source>
</evidence>
<dbReference type="Proteomes" id="UP000269721">
    <property type="component" value="Unassembled WGS sequence"/>
</dbReference>
<dbReference type="EMBL" id="ML000731">
    <property type="protein sequence ID" value="RKO83885.1"/>
    <property type="molecule type" value="Genomic_DNA"/>
</dbReference>
<feature type="compositionally biased region" description="Low complexity" evidence="1">
    <location>
        <begin position="207"/>
        <end position="220"/>
    </location>
</feature>
<keyword evidence="3" id="KW-1185">Reference proteome</keyword>
<dbReference type="OrthoDB" id="10629621at2759"/>
<sequence length="294" mass="30782">MQSDQQGHGSKRLMDPSTMSLSTDALFSKQLSSSSFFIEPIKDASDTTIDDILSRGMRSPGSVSGPPVYRRTRAETFSSFPSKFFHDDSPTITPPVRHRSGSLSLPGTDITSAFGPGLFATTWQPATSAPGSIKGSGGEGGGSGAGVAGKPISSSDYASSLGTEDDTNAVARTLDYLGLDDPAIDESPRRYASSRYPESPSTSPQYPSTRPRSGSTGSSPIATASGSRARSYSVAVGENLSITIPQDTAPSYRPRASSIAYLESTADNDILAFRRSLALADIDSVPSETRSESG</sequence>
<dbReference type="PANTHER" id="PTHR47093">
    <property type="entry name" value="PROTEIN JSN1-RELATED"/>
    <property type="match status" value="1"/>
</dbReference>
<dbReference type="AlphaFoldDB" id="A0A4P9VY67"/>
<organism evidence="2 3">
    <name type="scientific">Blyttiomyces helicus</name>
    <dbReference type="NCBI Taxonomy" id="388810"/>
    <lineage>
        <taxon>Eukaryota</taxon>
        <taxon>Fungi</taxon>
        <taxon>Fungi incertae sedis</taxon>
        <taxon>Chytridiomycota</taxon>
        <taxon>Chytridiomycota incertae sedis</taxon>
        <taxon>Chytridiomycetes</taxon>
        <taxon>Chytridiomycetes incertae sedis</taxon>
        <taxon>Blyttiomyces</taxon>
    </lineage>
</organism>
<feature type="compositionally biased region" description="Gly residues" evidence="1">
    <location>
        <begin position="134"/>
        <end position="147"/>
    </location>
</feature>
<accession>A0A4P9VY67</accession>
<feature type="compositionally biased region" description="Polar residues" evidence="1">
    <location>
        <begin position="221"/>
        <end position="230"/>
    </location>
</feature>
<feature type="region of interest" description="Disordered" evidence="1">
    <location>
        <begin position="180"/>
        <end position="230"/>
    </location>
</feature>
<evidence type="ECO:0000313" key="2">
    <source>
        <dbReference type="EMBL" id="RKO83885.1"/>
    </source>
</evidence>